<dbReference type="RefSeq" id="WP_090657563.1">
    <property type="nucleotide sequence ID" value="NZ_FOXQ01000004.1"/>
</dbReference>
<keyword evidence="2" id="KW-1185">Reference proteome</keyword>
<dbReference type="AlphaFoldDB" id="A0A1I5V7D3"/>
<organism evidence="1 2">
    <name type="scientific">Parafilimonas terrae</name>
    <dbReference type="NCBI Taxonomy" id="1465490"/>
    <lineage>
        <taxon>Bacteria</taxon>
        <taxon>Pseudomonadati</taxon>
        <taxon>Bacteroidota</taxon>
        <taxon>Chitinophagia</taxon>
        <taxon>Chitinophagales</taxon>
        <taxon>Chitinophagaceae</taxon>
        <taxon>Parafilimonas</taxon>
    </lineage>
</organism>
<dbReference type="STRING" id="1465490.SAMN05444277_104251"/>
<gene>
    <name evidence="1" type="ORF">SAMN05444277_104251</name>
</gene>
<proteinExistence type="predicted"/>
<protein>
    <submittedName>
        <fullName evidence="1">Uncharacterized protein</fullName>
    </submittedName>
</protein>
<dbReference type="EMBL" id="FOXQ01000004">
    <property type="protein sequence ID" value="SFQ03341.1"/>
    <property type="molecule type" value="Genomic_DNA"/>
</dbReference>
<evidence type="ECO:0000313" key="1">
    <source>
        <dbReference type="EMBL" id="SFQ03341.1"/>
    </source>
</evidence>
<evidence type="ECO:0000313" key="2">
    <source>
        <dbReference type="Proteomes" id="UP000199031"/>
    </source>
</evidence>
<sequence length="80" mass="9395">MTNDIKQDLINKISSTEDQNLLLLLKTDYEFFTQNEGKDVTDELSEEDKEELINLVNEPFGFDAISQQELDEAIRQWRTK</sequence>
<reference evidence="1 2" key="1">
    <citation type="submission" date="2016-10" db="EMBL/GenBank/DDBJ databases">
        <authorList>
            <person name="de Groot N.N."/>
        </authorList>
    </citation>
    <scope>NUCLEOTIDE SEQUENCE [LARGE SCALE GENOMIC DNA]</scope>
    <source>
        <strain evidence="1 2">DSM 28286</strain>
    </source>
</reference>
<name>A0A1I5V7D3_9BACT</name>
<dbReference type="Proteomes" id="UP000199031">
    <property type="component" value="Unassembled WGS sequence"/>
</dbReference>
<accession>A0A1I5V7D3</accession>